<proteinExistence type="predicted"/>
<dbReference type="EMBL" id="BAAAMN010000046">
    <property type="protein sequence ID" value="GAA2040451.1"/>
    <property type="molecule type" value="Genomic_DNA"/>
</dbReference>
<name>A0ABN2UUC0_9MICC</name>
<feature type="region of interest" description="Disordered" evidence="2">
    <location>
        <begin position="1029"/>
        <end position="1143"/>
    </location>
</feature>
<reference evidence="5 6" key="1">
    <citation type="journal article" date="2019" name="Int. J. Syst. Evol. Microbiol.">
        <title>The Global Catalogue of Microorganisms (GCM) 10K type strain sequencing project: providing services to taxonomists for standard genome sequencing and annotation.</title>
        <authorList>
            <consortium name="The Broad Institute Genomics Platform"/>
            <consortium name="The Broad Institute Genome Sequencing Center for Infectious Disease"/>
            <person name="Wu L."/>
            <person name="Ma J."/>
        </authorList>
    </citation>
    <scope>NUCLEOTIDE SEQUENCE [LARGE SCALE GENOMIC DNA]</scope>
    <source>
        <strain evidence="5 6">JCM 13595</strain>
    </source>
</reference>
<keyword evidence="3" id="KW-0472">Membrane</keyword>
<organism evidence="5 6">
    <name type="scientific">Yaniella flava</name>
    <dbReference type="NCBI Taxonomy" id="287930"/>
    <lineage>
        <taxon>Bacteria</taxon>
        <taxon>Bacillati</taxon>
        <taxon>Actinomycetota</taxon>
        <taxon>Actinomycetes</taxon>
        <taxon>Micrococcales</taxon>
        <taxon>Micrococcaceae</taxon>
        <taxon>Yaniella</taxon>
    </lineage>
</organism>
<accession>A0ABN2UUC0</accession>
<dbReference type="RefSeq" id="WP_343958393.1">
    <property type="nucleotide sequence ID" value="NZ_BAAAMN010000046.1"/>
</dbReference>
<feature type="chain" id="PRO_5045195289" description="TrbL/VirB6 plasmid conjugal transfer protein" evidence="4">
    <location>
        <begin position="26"/>
        <end position="1143"/>
    </location>
</feature>
<feature type="compositionally biased region" description="Basic and acidic residues" evidence="2">
    <location>
        <begin position="706"/>
        <end position="724"/>
    </location>
</feature>
<keyword evidence="3" id="KW-0812">Transmembrane</keyword>
<evidence type="ECO:0000313" key="6">
    <source>
        <dbReference type="Proteomes" id="UP001501461"/>
    </source>
</evidence>
<feature type="compositionally biased region" description="Basic and acidic residues" evidence="2">
    <location>
        <begin position="1029"/>
        <end position="1053"/>
    </location>
</feature>
<feature type="transmembrane region" description="Helical" evidence="3">
    <location>
        <begin position="625"/>
        <end position="644"/>
    </location>
</feature>
<feature type="compositionally biased region" description="Polar residues" evidence="2">
    <location>
        <begin position="1071"/>
        <end position="1092"/>
    </location>
</feature>
<dbReference type="Proteomes" id="UP001501461">
    <property type="component" value="Unassembled WGS sequence"/>
</dbReference>
<evidence type="ECO:0000256" key="1">
    <source>
        <dbReference type="SAM" id="Coils"/>
    </source>
</evidence>
<gene>
    <name evidence="5" type="ORF">GCM10009720_21080</name>
</gene>
<evidence type="ECO:0000313" key="5">
    <source>
        <dbReference type="EMBL" id="GAA2040451.1"/>
    </source>
</evidence>
<feature type="compositionally biased region" description="Gly residues" evidence="2">
    <location>
        <begin position="1132"/>
        <end position="1143"/>
    </location>
</feature>
<sequence length="1143" mass="121035">MKRRILIFLTALLSIFAATVPSAYASAPVKSMTTSAAQSSMQTVMPAAVLRTDDRDVITDACGNPEAFEGEHPFGVVAGEEIDAEERASSELLPINRWSESTSNFYTNIDEGMFDLNMERMTRENIAGTMFSIASTIWAGTTSTSIWATAFCPIDAMAGHVDEAVGDFGNLLFNEGGAALITLLLIGLIGMALWNSRRGTGFQVAWKELLGKIAVIALLVLMVRGSMAATEDQHGNGLSPANIVLTTNEVVSNLATIASDGLMSISEDAGYAQKGNGSPTLSCQVAVHSLNEMYRTTHMMTDGAGDLAASIPLMLSNSWVETGYMMWMRAQFGPIQGSMEDTPQNHAACYVLDWTSGLPQSSADRSDIESRADLMGTVLRGGYDNGEFASGAMSLTGAIQDAESDVDRIDRQVNRIIAPESAEEEHKAMMFLSICEPGDTIGVNEGFWTPRDGFKDELGLTSEDCHTAWNADDGDTASGDYHPKNLDPFEMPNNKGDVFDELGQGAPMADYVNHVNGSQPIGAVGSAGIMMISSVILFVVFGFISLMVVLVRAALILVIIYLFVMALKALITKDSFQPLLKAAKLLIGTALLAVFVMMLYGMIVAISSLMNNVGSGFMGMGSIPYLLWVTITPGMAILLLHFLFKWAKLPSPMTPTGAKAWGKGLSLDGGDATINAAGGSGGQDMAQRAKRTANNLTNRFRGNQQRADHRDGSREGQMKEERDNQQAGVGTGGPTSGDHAEGSMAGEMSAEGSGGVATATATGSGPGAGVETAGSASAGLNDGSGGPVTAEDKQAVARLRRMEQEAEKKQKRADLMNSLKPRNIGSTMWNGAKNGMAAMKARGVRGNLRKAASTAAKVAGVTTVAGALGLAGGLPLMAAGAAGVVGARAIKRRMEARGLVGRENRATFARDVESYVAAGRPEIGEQRGSVRENMAEQAEAVQQKAVESRAGQWAQDKVSVASEGIRNTTDNVKDTTANYWNKAKTGTASAATAVADTFKPAHQQSGATDEQKDIAYASRHGFDAHDPEQLAAAHDERIKREEEAHNVKAEKQERRGRRAAHRGEIKEHNQGLAQQARSAREAMNQSGNGQKAQKQKPVKLPDAPQPEQPKTGEKSDITGKGDTPNIRPTDGKSGGGPLGGKNS</sequence>
<keyword evidence="1" id="KW-0175">Coiled coil</keyword>
<feature type="transmembrane region" description="Helical" evidence="3">
    <location>
        <begin position="585"/>
        <end position="605"/>
    </location>
</feature>
<keyword evidence="3" id="KW-1133">Transmembrane helix</keyword>
<feature type="region of interest" description="Disordered" evidence="2">
    <location>
        <begin position="676"/>
        <end position="789"/>
    </location>
</feature>
<feature type="compositionally biased region" description="Basic and acidic residues" evidence="2">
    <location>
        <begin position="1110"/>
        <end position="1119"/>
    </location>
</feature>
<feature type="coiled-coil region" evidence="1">
    <location>
        <begin position="792"/>
        <end position="819"/>
    </location>
</feature>
<evidence type="ECO:0000256" key="3">
    <source>
        <dbReference type="SAM" id="Phobius"/>
    </source>
</evidence>
<protein>
    <recommendedName>
        <fullName evidence="7">TrbL/VirB6 plasmid conjugal transfer protein</fullName>
    </recommendedName>
</protein>
<evidence type="ECO:0000256" key="2">
    <source>
        <dbReference type="SAM" id="MobiDB-lite"/>
    </source>
</evidence>
<evidence type="ECO:0008006" key="7">
    <source>
        <dbReference type="Google" id="ProtNLM"/>
    </source>
</evidence>
<evidence type="ECO:0000256" key="4">
    <source>
        <dbReference type="SAM" id="SignalP"/>
    </source>
</evidence>
<keyword evidence="6" id="KW-1185">Reference proteome</keyword>
<feature type="signal peptide" evidence="4">
    <location>
        <begin position="1"/>
        <end position="25"/>
    </location>
</feature>
<feature type="compositionally biased region" description="Polar residues" evidence="2">
    <location>
        <begin position="692"/>
        <end position="705"/>
    </location>
</feature>
<feature type="transmembrane region" description="Helical" evidence="3">
    <location>
        <begin position="535"/>
        <end position="564"/>
    </location>
</feature>
<keyword evidence="4" id="KW-0732">Signal</keyword>
<feature type="transmembrane region" description="Helical" evidence="3">
    <location>
        <begin position="177"/>
        <end position="197"/>
    </location>
</feature>
<comment type="caution">
    <text evidence="5">The sequence shown here is derived from an EMBL/GenBank/DDBJ whole genome shotgun (WGS) entry which is preliminary data.</text>
</comment>